<dbReference type="Gene3D" id="3.40.50.2000">
    <property type="entry name" value="Glycogen Phosphorylase B"/>
    <property type="match status" value="2"/>
</dbReference>
<comment type="caution">
    <text evidence="3">The sequence shown here is derived from an EMBL/GenBank/DDBJ whole genome shotgun (WGS) entry which is preliminary data.</text>
</comment>
<dbReference type="AlphaFoldDB" id="A0ABD4ZK55"/>
<dbReference type="PANTHER" id="PTHR45947:SF3">
    <property type="entry name" value="SULFOQUINOVOSYL TRANSFERASE SQD2"/>
    <property type="match status" value="1"/>
</dbReference>
<gene>
    <name evidence="3" type="ORF">QP478_04440</name>
</gene>
<dbReference type="RefSeq" id="WP_285020258.1">
    <property type="nucleotide sequence ID" value="NZ_JASOPW010000002.1"/>
</dbReference>
<sequence length="537" mass="61292">MKILEICTVDFSLTGIPVHIRNYYNELKKNNKIDIVAKSFDNKILKTMPLENETVLYELPRTKNPISYISKLRKIVAKNNYDVVHIHGNSSTMALELLACRNSSALTIVHTHNTEYKAKILNVLLKPYLIRHADLYFAASTEAGEKLYDNRKKFVVIKNGIDVSNFEFNLDDRLSVRKNLNITDDKIILGHVGTFNEQKNQDFLLKLSKRLNPKKYHFVLIGDGEREEFISKIVNKEMFTVLKTTDEIGKFYSAFDMFLFPSNWEGLGMAAVEAQYATLQTIVSDRIPRTVKISDNIKFLPLKVDEWVKEIEKYSKENLLNSRENNFISSEYDIKSCAKNLMELYVKEYNAKNQKIFKWSFNYVRLLLLKLEYGKRVKFDINGSSHPPYIAWKAKINIDKSAQLVLKNGVYISSYCQILLSKDANIQINNNVYIGEFSRVVCRNKIIFGANTLLANNVSVYDHDHCFGDLRKSIADQGFISGDIKIGDNCWLGTNVVVLRNTTIPKNSIVGANAVISGSNTVSGVYVGLPAKLKKKL</sequence>
<evidence type="ECO:0000313" key="3">
    <source>
        <dbReference type="EMBL" id="MDK7298459.1"/>
    </source>
</evidence>
<dbReference type="InterPro" id="IPR011004">
    <property type="entry name" value="Trimer_LpxA-like_sf"/>
</dbReference>
<dbReference type="GO" id="GO:0016757">
    <property type="term" value="F:glycosyltransferase activity"/>
    <property type="evidence" value="ECO:0007669"/>
    <property type="project" value="UniProtKB-KW"/>
</dbReference>
<proteinExistence type="predicted"/>
<dbReference type="Gene3D" id="2.160.10.10">
    <property type="entry name" value="Hexapeptide repeat proteins"/>
    <property type="match status" value="1"/>
</dbReference>
<dbReference type="CDD" id="cd04647">
    <property type="entry name" value="LbH_MAT_like"/>
    <property type="match status" value="1"/>
</dbReference>
<reference evidence="3 4" key="1">
    <citation type="submission" date="2023-05" db="EMBL/GenBank/DDBJ databases">
        <title>Cataloging the Phylogenetic Diversity of Human Bladder Bacteria.</title>
        <authorList>
            <person name="Du J."/>
        </authorList>
    </citation>
    <scope>NUCLEOTIDE SEQUENCE [LARGE SCALE GENOMIC DNA]</scope>
    <source>
        <strain evidence="3 4">UMB0725</strain>
    </source>
</reference>
<dbReference type="EC" id="2.4.-.-" evidence="3"/>
<keyword evidence="3" id="KW-0808">Transferase</keyword>
<dbReference type="InterPro" id="IPR028098">
    <property type="entry name" value="Glyco_trans_4-like_N"/>
</dbReference>
<dbReference type="InterPro" id="IPR001296">
    <property type="entry name" value="Glyco_trans_1"/>
</dbReference>
<dbReference type="Pfam" id="PF00132">
    <property type="entry name" value="Hexapep"/>
    <property type="match status" value="1"/>
</dbReference>
<name>A0ABD4ZK55_9LACO</name>
<dbReference type="InterPro" id="IPR050194">
    <property type="entry name" value="Glycosyltransferase_grp1"/>
</dbReference>
<dbReference type="EMBL" id="JASOPW010000002">
    <property type="protein sequence ID" value="MDK7298459.1"/>
    <property type="molecule type" value="Genomic_DNA"/>
</dbReference>
<accession>A0ABD4ZK55</accession>
<organism evidence="3 4">
    <name type="scientific">Lactobacillus paragasseri</name>
    <dbReference type="NCBI Taxonomy" id="2107999"/>
    <lineage>
        <taxon>Bacteria</taxon>
        <taxon>Bacillati</taxon>
        <taxon>Bacillota</taxon>
        <taxon>Bacilli</taxon>
        <taxon>Lactobacillales</taxon>
        <taxon>Lactobacillaceae</taxon>
        <taxon>Lactobacillus</taxon>
    </lineage>
</organism>
<evidence type="ECO:0000259" key="2">
    <source>
        <dbReference type="Pfam" id="PF13439"/>
    </source>
</evidence>
<dbReference type="SUPFAM" id="SSF53756">
    <property type="entry name" value="UDP-Glycosyltransferase/glycogen phosphorylase"/>
    <property type="match status" value="1"/>
</dbReference>
<protein>
    <submittedName>
        <fullName evidence="3">Glycosyltransferase</fullName>
        <ecNumber evidence="3">2.4.-.-</ecNumber>
    </submittedName>
</protein>
<dbReference type="Pfam" id="PF00534">
    <property type="entry name" value="Glycos_transf_1"/>
    <property type="match status" value="1"/>
</dbReference>
<dbReference type="PANTHER" id="PTHR45947">
    <property type="entry name" value="SULFOQUINOVOSYL TRANSFERASE SQD2"/>
    <property type="match status" value="1"/>
</dbReference>
<dbReference type="InterPro" id="IPR001451">
    <property type="entry name" value="Hexapep"/>
</dbReference>
<dbReference type="Pfam" id="PF13439">
    <property type="entry name" value="Glyco_transf_4"/>
    <property type="match status" value="1"/>
</dbReference>
<evidence type="ECO:0000259" key="1">
    <source>
        <dbReference type="Pfam" id="PF00534"/>
    </source>
</evidence>
<feature type="domain" description="Glycosyltransferase subfamily 4-like N-terminal" evidence="2">
    <location>
        <begin position="15"/>
        <end position="164"/>
    </location>
</feature>
<feature type="domain" description="Glycosyl transferase family 1" evidence="1">
    <location>
        <begin position="176"/>
        <end position="318"/>
    </location>
</feature>
<dbReference type="SUPFAM" id="SSF51161">
    <property type="entry name" value="Trimeric LpxA-like enzymes"/>
    <property type="match status" value="1"/>
</dbReference>
<keyword evidence="3" id="KW-0328">Glycosyltransferase</keyword>
<dbReference type="Proteomes" id="UP001230232">
    <property type="component" value="Unassembled WGS sequence"/>
</dbReference>
<evidence type="ECO:0000313" key="4">
    <source>
        <dbReference type="Proteomes" id="UP001230232"/>
    </source>
</evidence>